<dbReference type="Proteomes" id="UP000054495">
    <property type="component" value="Unassembled WGS sequence"/>
</dbReference>
<gene>
    <name evidence="2" type="ORF">ANCCEY_03671</name>
</gene>
<dbReference type="AlphaFoldDB" id="A0A0D6M4A6"/>
<evidence type="ECO:0000256" key="1">
    <source>
        <dbReference type="SAM" id="MobiDB-lite"/>
    </source>
</evidence>
<name>A0A0D6M4A6_9BILA</name>
<sequence length="327" mass="36897">MGDADDENVVHVSVNLKDFFLPALQAWPVYNGSNMPLVKFVRKLNEKATAAGYTEERLTRMLPLQLSGAAKIKYDAYDDKTKQDYRRVLNAHKRDFRTKNYIEIAESKLHHVKQDIDKIYYDNGFRNKCYANTPVHVNNHIMFIKPGGERELMSKSLEIDCAHAPTTHSAIFSVFCFIRRRSHELPSRNNVNTIELREILAPASTTRVNCDTAQKHDADDDENYDAEENDNTARTKIGPRVATTKFLTYVPIVIGLVHAVKAEKAIPLFVLAKCDDRKTLALVDTGSSLTFINKTTFPSLHKRREETQTAPGLAANGSEIPFTGSVK</sequence>
<proteinExistence type="predicted"/>
<organism evidence="2 3">
    <name type="scientific">Ancylostoma ceylanicum</name>
    <dbReference type="NCBI Taxonomy" id="53326"/>
    <lineage>
        <taxon>Eukaryota</taxon>
        <taxon>Metazoa</taxon>
        <taxon>Ecdysozoa</taxon>
        <taxon>Nematoda</taxon>
        <taxon>Chromadorea</taxon>
        <taxon>Rhabditida</taxon>
        <taxon>Rhabditina</taxon>
        <taxon>Rhabditomorpha</taxon>
        <taxon>Strongyloidea</taxon>
        <taxon>Ancylostomatidae</taxon>
        <taxon>Ancylostomatinae</taxon>
        <taxon>Ancylostoma</taxon>
    </lineage>
</organism>
<keyword evidence="3" id="KW-1185">Reference proteome</keyword>
<dbReference type="GO" id="GO:0006508">
    <property type="term" value="P:proteolysis"/>
    <property type="evidence" value="ECO:0007669"/>
    <property type="project" value="InterPro"/>
</dbReference>
<dbReference type="PROSITE" id="PS00141">
    <property type="entry name" value="ASP_PROTEASE"/>
    <property type="match status" value="1"/>
</dbReference>
<feature type="region of interest" description="Disordered" evidence="1">
    <location>
        <begin position="213"/>
        <end position="236"/>
    </location>
</feature>
<feature type="compositionally biased region" description="Acidic residues" evidence="1">
    <location>
        <begin position="219"/>
        <end position="230"/>
    </location>
</feature>
<reference evidence="2 3" key="1">
    <citation type="submission" date="2013-05" db="EMBL/GenBank/DDBJ databases">
        <title>Draft genome of the parasitic nematode Anyclostoma ceylanicum.</title>
        <authorList>
            <person name="Mitreva M."/>
        </authorList>
    </citation>
    <scope>NUCLEOTIDE SEQUENCE [LARGE SCALE GENOMIC DNA]</scope>
</reference>
<accession>A0A0D6M4A6</accession>
<dbReference type="GO" id="GO:0004190">
    <property type="term" value="F:aspartic-type endopeptidase activity"/>
    <property type="evidence" value="ECO:0007669"/>
    <property type="project" value="InterPro"/>
</dbReference>
<evidence type="ECO:0008006" key="4">
    <source>
        <dbReference type="Google" id="ProtNLM"/>
    </source>
</evidence>
<evidence type="ECO:0000313" key="2">
    <source>
        <dbReference type="EMBL" id="EPB77221.1"/>
    </source>
</evidence>
<evidence type="ECO:0000313" key="3">
    <source>
        <dbReference type="Proteomes" id="UP000054495"/>
    </source>
</evidence>
<dbReference type="InterPro" id="IPR001969">
    <property type="entry name" value="Aspartic_peptidase_AS"/>
</dbReference>
<feature type="region of interest" description="Disordered" evidence="1">
    <location>
        <begin position="306"/>
        <end position="327"/>
    </location>
</feature>
<protein>
    <recommendedName>
        <fullName evidence="4">Peptidase A2 domain-containing protein</fullName>
    </recommendedName>
</protein>
<dbReference type="EMBL" id="KE124842">
    <property type="protein sequence ID" value="EPB77221.1"/>
    <property type="molecule type" value="Genomic_DNA"/>
</dbReference>